<dbReference type="SUPFAM" id="SSF50118">
    <property type="entry name" value="Cell growth inhibitor/plasmid maintenance toxic component"/>
    <property type="match status" value="1"/>
</dbReference>
<reference evidence="9" key="1">
    <citation type="journal article" date="2019" name="Int. J. Syst. Evol. Microbiol.">
        <title>The Global Catalogue of Microorganisms (GCM) 10K type strain sequencing project: providing services to taxonomists for standard genome sequencing and annotation.</title>
        <authorList>
            <consortium name="The Broad Institute Genomics Platform"/>
            <consortium name="The Broad Institute Genome Sequencing Center for Infectious Disease"/>
            <person name="Wu L."/>
            <person name="Ma J."/>
        </authorList>
    </citation>
    <scope>NUCLEOTIDE SEQUENCE [LARGE SCALE GENOMIC DNA]</scope>
    <source>
        <strain evidence="9">CGMCC 1.12664</strain>
    </source>
</reference>
<evidence type="ECO:0000313" key="9">
    <source>
        <dbReference type="Proteomes" id="UP000612855"/>
    </source>
</evidence>
<evidence type="ECO:0000256" key="7">
    <source>
        <dbReference type="ARBA" id="ARBA00033135"/>
    </source>
</evidence>
<organism evidence="8 9">
    <name type="scientific">Primorskyibacter flagellatus</name>
    <dbReference type="NCBI Taxonomy" id="1387277"/>
    <lineage>
        <taxon>Bacteria</taxon>
        <taxon>Pseudomonadati</taxon>
        <taxon>Pseudomonadota</taxon>
        <taxon>Alphaproteobacteria</taxon>
        <taxon>Rhodobacterales</taxon>
        <taxon>Roseobacteraceae</taxon>
        <taxon>Primorskyibacter</taxon>
    </lineage>
</organism>
<evidence type="ECO:0000256" key="5">
    <source>
        <dbReference type="ARBA" id="ARBA00023163"/>
    </source>
</evidence>
<evidence type="ECO:0000256" key="3">
    <source>
        <dbReference type="ARBA" id="ARBA00022491"/>
    </source>
</evidence>
<keyword evidence="5" id="KW-0804">Transcription</keyword>
<dbReference type="InterPro" id="IPR011067">
    <property type="entry name" value="Plasmid_toxin/cell-grow_inhib"/>
</dbReference>
<gene>
    <name evidence="8" type="ORF">GCM10011360_42400</name>
</gene>
<sequence length="99" mass="10913">MAAQYDLYHAVNGRLCVVIQNDLLTGIATSVIMPVLPRRQTPILYKSLNPEIIIGDEVYVLMPQLVATLTQTELGTRIGSLAVYRDEITRALDTLLSGI</sequence>
<dbReference type="GO" id="GO:0008657">
    <property type="term" value="F:DNA topoisomerase type II (double strand cut, ATP-hydrolyzing) inhibitor activity"/>
    <property type="evidence" value="ECO:0007669"/>
    <property type="project" value="InterPro"/>
</dbReference>
<keyword evidence="3" id="KW-0678">Repressor</keyword>
<evidence type="ECO:0000256" key="6">
    <source>
        <dbReference type="ARBA" id="ARBA00029628"/>
    </source>
</evidence>
<dbReference type="Pfam" id="PF01845">
    <property type="entry name" value="CcdB"/>
    <property type="match status" value="1"/>
</dbReference>
<evidence type="ECO:0000256" key="2">
    <source>
        <dbReference type="ARBA" id="ARBA00015075"/>
    </source>
</evidence>
<dbReference type="Proteomes" id="UP000612855">
    <property type="component" value="Unassembled WGS sequence"/>
</dbReference>
<accession>A0A917EJG3</accession>
<evidence type="ECO:0000313" key="8">
    <source>
        <dbReference type="EMBL" id="GGE50901.1"/>
    </source>
</evidence>
<proteinExistence type="inferred from homology"/>
<evidence type="ECO:0000256" key="4">
    <source>
        <dbReference type="ARBA" id="ARBA00023015"/>
    </source>
</evidence>
<dbReference type="RefSeq" id="WP_188479727.1">
    <property type="nucleotide sequence ID" value="NZ_BMFJ01000004.1"/>
</dbReference>
<dbReference type="AlphaFoldDB" id="A0A917EJG3"/>
<keyword evidence="9" id="KW-1185">Reference proteome</keyword>
<keyword evidence="4" id="KW-0805">Transcription regulation</keyword>
<dbReference type="GO" id="GO:0006276">
    <property type="term" value="P:plasmid maintenance"/>
    <property type="evidence" value="ECO:0007669"/>
    <property type="project" value="InterPro"/>
</dbReference>
<comment type="similarity">
    <text evidence="1">Belongs to the CcdB toxin family.</text>
</comment>
<protein>
    <recommendedName>
        <fullName evidence="2">Toxin CcdB</fullName>
    </recommendedName>
    <alternativeName>
        <fullName evidence="7">Cytotoxic protein CcdB</fullName>
    </alternativeName>
    <alternativeName>
        <fullName evidence="6">Protein LetD</fullName>
    </alternativeName>
</protein>
<evidence type="ECO:0000256" key="1">
    <source>
        <dbReference type="ARBA" id="ARBA00005230"/>
    </source>
</evidence>
<comment type="caution">
    <text evidence="8">The sequence shown here is derived from an EMBL/GenBank/DDBJ whole genome shotgun (WGS) entry which is preliminary data.</text>
</comment>
<name>A0A917EJG3_9RHOB</name>
<dbReference type="InterPro" id="IPR002712">
    <property type="entry name" value="CcdB"/>
</dbReference>
<dbReference type="Gene3D" id="2.30.30.110">
    <property type="match status" value="1"/>
</dbReference>
<dbReference type="EMBL" id="BMFJ01000004">
    <property type="protein sequence ID" value="GGE50901.1"/>
    <property type="molecule type" value="Genomic_DNA"/>
</dbReference>